<dbReference type="InterPro" id="IPR041881">
    <property type="entry name" value="PqqD_sf"/>
</dbReference>
<sequence>MPVDTATLRPARLSGTEEHRLDDELLVYVPRSEIAFTLNRSAVAIWELCDGTRSVEDITEELGQCLGRSRTTLLTDVIQGVTRLHELGLLELR</sequence>
<dbReference type="AlphaFoldDB" id="A0A537JPN4"/>
<gene>
    <name evidence="1" type="ORF">E6H03_00280</name>
</gene>
<dbReference type="Gene3D" id="1.10.10.1150">
    <property type="entry name" value="Coenzyme PQQ synthesis protein D (PqqD)"/>
    <property type="match status" value="1"/>
</dbReference>
<organism evidence="1 2">
    <name type="scientific">Candidatus Segetimicrobium genomatis</name>
    <dbReference type="NCBI Taxonomy" id="2569760"/>
    <lineage>
        <taxon>Bacteria</taxon>
        <taxon>Bacillati</taxon>
        <taxon>Candidatus Sysuimicrobiota</taxon>
        <taxon>Candidatus Sysuimicrobiia</taxon>
        <taxon>Candidatus Sysuimicrobiales</taxon>
        <taxon>Candidatus Segetimicrobiaceae</taxon>
        <taxon>Candidatus Segetimicrobium</taxon>
    </lineage>
</organism>
<reference evidence="1 2" key="1">
    <citation type="journal article" date="2019" name="Nat. Microbiol.">
        <title>Mediterranean grassland soil C-N compound turnover is dependent on rainfall and depth, and is mediated by genomically divergent microorganisms.</title>
        <authorList>
            <person name="Diamond S."/>
            <person name="Andeer P.F."/>
            <person name="Li Z."/>
            <person name="Crits-Christoph A."/>
            <person name="Burstein D."/>
            <person name="Anantharaman K."/>
            <person name="Lane K.R."/>
            <person name="Thomas B.C."/>
            <person name="Pan C."/>
            <person name="Northen T.R."/>
            <person name="Banfield J.F."/>
        </authorList>
    </citation>
    <scope>NUCLEOTIDE SEQUENCE [LARGE SCALE GENOMIC DNA]</scope>
    <source>
        <strain evidence="1">NP_6</strain>
    </source>
</reference>
<proteinExistence type="predicted"/>
<dbReference type="InterPro" id="IPR008792">
    <property type="entry name" value="PQQD"/>
</dbReference>
<evidence type="ECO:0000313" key="2">
    <source>
        <dbReference type="Proteomes" id="UP000318093"/>
    </source>
</evidence>
<comment type="caution">
    <text evidence="1">The sequence shown here is derived from an EMBL/GenBank/DDBJ whole genome shotgun (WGS) entry which is preliminary data.</text>
</comment>
<dbReference type="EMBL" id="VBAN01000009">
    <property type="protein sequence ID" value="TMI85450.1"/>
    <property type="molecule type" value="Genomic_DNA"/>
</dbReference>
<evidence type="ECO:0000313" key="1">
    <source>
        <dbReference type="EMBL" id="TMI85450.1"/>
    </source>
</evidence>
<dbReference type="Proteomes" id="UP000318093">
    <property type="component" value="Unassembled WGS sequence"/>
</dbReference>
<dbReference type="Pfam" id="PF05402">
    <property type="entry name" value="PqqD"/>
    <property type="match status" value="1"/>
</dbReference>
<protein>
    <submittedName>
        <fullName evidence="1">PqqD family protein</fullName>
    </submittedName>
</protein>
<name>A0A537JPN4_9BACT</name>
<accession>A0A537JPN4</accession>